<name>A0A170PSQ0_9ZZZZ</name>
<gene>
    <name evidence="1" type="ORF">MGWOODY_XGa2285</name>
</gene>
<organism evidence="1">
    <name type="scientific">hydrothermal vent metagenome</name>
    <dbReference type="NCBI Taxonomy" id="652676"/>
    <lineage>
        <taxon>unclassified sequences</taxon>
        <taxon>metagenomes</taxon>
        <taxon>ecological metagenomes</taxon>
    </lineage>
</organism>
<proteinExistence type="predicted"/>
<dbReference type="EMBL" id="CZRL01000141">
    <property type="protein sequence ID" value="CUS55372.1"/>
    <property type="molecule type" value="Genomic_DNA"/>
</dbReference>
<dbReference type="AlphaFoldDB" id="A0A170PSQ0"/>
<protein>
    <submittedName>
        <fullName evidence="1">Uncharacterized protein</fullName>
    </submittedName>
</protein>
<sequence>MLAARALEAGYIWPMDGSTVTQIGVTIRQTVYLVNINDVRQCD</sequence>
<reference evidence="1" key="1">
    <citation type="submission" date="2015-10" db="EMBL/GenBank/DDBJ databases">
        <authorList>
            <person name="Gilbert D.G."/>
        </authorList>
    </citation>
    <scope>NUCLEOTIDE SEQUENCE</scope>
</reference>
<evidence type="ECO:0000313" key="1">
    <source>
        <dbReference type="EMBL" id="CUS55372.1"/>
    </source>
</evidence>
<accession>A0A170PSQ0</accession>